<protein>
    <submittedName>
        <fullName evidence="1">Putative cyclopropane fatty acid synthase</fullName>
    </submittedName>
</protein>
<accession>A0A8H7DHR0</accession>
<evidence type="ECO:0000313" key="1">
    <source>
        <dbReference type="EMBL" id="KAF7373617.1"/>
    </source>
</evidence>
<name>A0A8H7DHR0_9AGAR</name>
<sequence length="184" mass="20621">MSSAFQHDVFGALWDDAEHGPRGDLTHGPTEGDLESAQQRKIHYFLKKARLRPGDRLLEIGSGWGAMAIEAGRMGCIVDTITLSKEQKIQADKMISEAGLPESVRVHLCDYRELPPSFEHSFDACITESFNKAVGYKSYGAYFKAIDWALKTDRATVVISSTTQPEFRYSEYQLVELLLSPTRC</sequence>
<evidence type="ECO:0000313" key="2">
    <source>
        <dbReference type="Proteomes" id="UP000623467"/>
    </source>
</evidence>
<proteinExistence type="predicted"/>
<dbReference type="Proteomes" id="UP000623467">
    <property type="component" value="Unassembled WGS sequence"/>
</dbReference>
<dbReference type="CDD" id="cd02440">
    <property type="entry name" value="AdoMet_MTases"/>
    <property type="match status" value="1"/>
</dbReference>
<dbReference type="OrthoDB" id="8300214at2759"/>
<reference evidence="1" key="1">
    <citation type="submission" date="2020-05" db="EMBL/GenBank/DDBJ databases">
        <title>Mycena genomes resolve the evolution of fungal bioluminescence.</title>
        <authorList>
            <person name="Tsai I.J."/>
        </authorList>
    </citation>
    <scope>NUCLEOTIDE SEQUENCE</scope>
    <source>
        <strain evidence="1">160909Yilan</strain>
    </source>
</reference>
<dbReference type="EMBL" id="JACAZH010000003">
    <property type="protein sequence ID" value="KAF7373617.1"/>
    <property type="molecule type" value="Genomic_DNA"/>
</dbReference>
<organism evidence="1 2">
    <name type="scientific">Mycena sanguinolenta</name>
    <dbReference type="NCBI Taxonomy" id="230812"/>
    <lineage>
        <taxon>Eukaryota</taxon>
        <taxon>Fungi</taxon>
        <taxon>Dikarya</taxon>
        <taxon>Basidiomycota</taxon>
        <taxon>Agaricomycotina</taxon>
        <taxon>Agaricomycetes</taxon>
        <taxon>Agaricomycetidae</taxon>
        <taxon>Agaricales</taxon>
        <taxon>Marasmiineae</taxon>
        <taxon>Mycenaceae</taxon>
        <taxon>Mycena</taxon>
    </lineage>
</organism>
<dbReference type="AlphaFoldDB" id="A0A8H7DHR0"/>
<dbReference type="PANTHER" id="PTHR43667">
    <property type="entry name" value="CYCLOPROPANE-FATTY-ACYL-PHOSPHOLIPID SYNTHASE"/>
    <property type="match status" value="1"/>
</dbReference>
<dbReference type="Gene3D" id="3.40.50.150">
    <property type="entry name" value="Vaccinia Virus protein VP39"/>
    <property type="match status" value="1"/>
</dbReference>
<dbReference type="PANTHER" id="PTHR43667:SF2">
    <property type="entry name" value="FATTY ACID C-METHYL TRANSFERASE"/>
    <property type="match status" value="1"/>
</dbReference>
<dbReference type="InterPro" id="IPR050723">
    <property type="entry name" value="CFA/CMAS"/>
</dbReference>
<dbReference type="SUPFAM" id="SSF53335">
    <property type="entry name" value="S-adenosyl-L-methionine-dependent methyltransferases"/>
    <property type="match status" value="1"/>
</dbReference>
<dbReference type="InterPro" id="IPR029063">
    <property type="entry name" value="SAM-dependent_MTases_sf"/>
</dbReference>
<keyword evidence="2" id="KW-1185">Reference proteome</keyword>
<gene>
    <name evidence="1" type="ORF">MSAN_00572100</name>
</gene>
<comment type="caution">
    <text evidence="1">The sequence shown here is derived from an EMBL/GenBank/DDBJ whole genome shotgun (WGS) entry which is preliminary data.</text>
</comment>
<dbReference type="Pfam" id="PF02353">
    <property type="entry name" value="CMAS"/>
    <property type="match status" value="1"/>
</dbReference>